<protein>
    <submittedName>
        <fullName evidence="1">DUF3748 domain-containing protein</fullName>
    </submittedName>
</protein>
<dbReference type="RefSeq" id="WP_230476141.1">
    <property type="nucleotide sequence ID" value="NZ_CP072842.1"/>
</dbReference>
<dbReference type="InterPro" id="IPR022223">
    <property type="entry name" value="DUF3748"/>
</dbReference>
<evidence type="ECO:0000313" key="2">
    <source>
        <dbReference type="Proteomes" id="UP000672011"/>
    </source>
</evidence>
<dbReference type="Proteomes" id="UP000672011">
    <property type="component" value="Chromosome"/>
</dbReference>
<dbReference type="SUPFAM" id="SSF82171">
    <property type="entry name" value="DPP6 N-terminal domain-like"/>
    <property type="match status" value="1"/>
</dbReference>
<evidence type="ECO:0000313" key="1">
    <source>
        <dbReference type="EMBL" id="QTV05498.1"/>
    </source>
</evidence>
<accession>A0ABX7XCB6</accession>
<dbReference type="Gene3D" id="2.130.10.10">
    <property type="entry name" value="YVTN repeat-like/Quinoprotein amine dehydrogenase"/>
    <property type="match status" value="1"/>
</dbReference>
<dbReference type="Pfam" id="PF12566">
    <property type="entry name" value="DUF3748"/>
    <property type="match status" value="1"/>
</dbReference>
<dbReference type="EMBL" id="CP072842">
    <property type="protein sequence ID" value="QTV05498.1"/>
    <property type="molecule type" value="Genomic_DNA"/>
</dbReference>
<organism evidence="1 2">
    <name type="scientific">Faecalibacter bovis</name>
    <dbReference type="NCBI Taxonomy" id="2898187"/>
    <lineage>
        <taxon>Bacteria</taxon>
        <taxon>Pseudomonadati</taxon>
        <taxon>Bacteroidota</taxon>
        <taxon>Flavobacteriia</taxon>
        <taxon>Flavobacteriales</taxon>
        <taxon>Weeksellaceae</taxon>
        <taxon>Faecalibacter</taxon>
    </lineage>
</organism>
<reference evidence="2" key="2">
    <citation type="submission" date="2021-04" db="EMBL/GenBank/DDBJ databases">
        <title>Taxonomy of Flavobacteriaceae bacterium ZY171143.</title>
        <authorList>
            <person name="Li F."/>
        </authorList>
    </citation>
    <scope>NUCLEOTIDE SEQUENCE [LARGE SCALE GENOMIC DNA]</scope>
    <source>
        <strain evidence="2">ZY171143</strain>
    </source>
</reference>
<sequence length="414" mass="46771">MKKAIQLTFGNYGHTLHHCQVFSPDNHWIVYDTRNEDSQIGTTTRIERVKINTKQIEVLYEVQNPNEFGPGVGAATFSPEKDKVIFIHGIQNASQSKPYGISRRTGVAIDLSNPNIPIHMDARNIYSPFSKGALRGGTHSHCWNYDGSMISFTYNDYVLAYNKVKDERVVGVMFPKKVNIPSDSSLENITGEMFSVIVSKIVDDAVHGSDEIEKAFDECWLGNTNKLVFQGWVRDLNGNRKTEVFMIDLPDDLTQPNDVPLEGTEILRPGVPKGVIQKRMTYTENGISNFRHWLRSNPAGDVVYFLKEDSVGNTQLYSYNINQSEIKKLTDHTTSIQSPFNIAPDGKTAIYKQNDSLILLDLVSLKTEVIYSNKHISGIPNFDKTGNNIVFNQYVLNDENKLWLQIFTINLLNG</sequence>
<name>A0ABX7XCB6_9FLAO</name>
<reference evidence="1 2" key="1">
    <citation type="journal article" date="2021" name="Int. J. Syst. Evol. Microbiol.">
        <title>Faecalibacter bovis sp. nov., isolated from cow faeces.</title>
        <authorList>
            <person name="Li F."/>
            <person name="Zhao W."/>
            <person name="Hong Q."/>
            <person name="Shao Q."/>
            <person name="Song J."/>
            <person name="Yang S."/>
        </authorList>
    </citation>
    <scope>NUCLEOTIDE SEQUENCE [LARGE SCALE GENOMIC DNA]</scope>
    <source>
        <strain evidence="1 2">ZY171143</strain>
    </source>
</reference>
<keyword evidence="2" id="KW-1185">Reference proteome</keyword>
<proteinExistence type="predicted"/>
<dbReference type="InterPro" id="IPR015943">
    <property type="entry name" value="WD40/YVTN_repeat-like_dom_sf"/>
</dbReference>
<gene>
    <name evidence="1" type="ORF">J9309_12095</name>
</gene>